<evidence type="ECO:0000313" key="3">
    <source>
        <dbReference type="Proteomes" id="UP000636709"/>
    </source>
</evidence>
<dbReference type="OrthoDB" id="597308at2759"/>
<dbReference type="PROSITE" id="PS50144">
    <property type="entry name" value="MATH"/>
    <property type="match status" value="2"/>
</dbReference>
<dbReference type="SUPFAM" id="SSF49599">
    <property type="entry name" value="TRAF domain-like"/>
    <property type="match status" value="2"/>
</dbReference>
<accession>A0A835F9H9</accession>
<dbReference type="CDD" id="cd00121">
    <property type="entry name" value="MATH"/>
    <property type="match status" value="2"/>
</dbReference>
<dbReference type="EMBL" id="JACEFO010001605">
    <property type="protein sequence ID" value="KAF8732324.1"/>
    <property type="molecule type" value="Genomic_DNA"/>
</dbReference>
<dbReference type="Gene3D" id="2.60.210.10">
    <property type="entry name" value="Apoptosis, Tumor Necrosis Factor Receptor Associated Protein 2, Chain A"/>
    <property type="match status" value="2"/>
</dbReference>
<reference evidence="2" key="1">
    <citation type="submission" date="2020-07" db="EMBL/GenBank/DDBJ databases">
        <title>Genome sequence and genetic diversity analysis of an under-domesticated orphan crop, white fonio (Digitaria exilis).</title>
        <authorList>
            <person name="Bennetzen J.L."/>
            <person name="Chen S."/>
            <person name="Ma X."/>
            <person name="Wang X."/>
            <person name="Yssel A.E.J."/>
            <person name="Chaluvadi S.R."/>
            <person name="Johnson M."/>
            <person name="Gangashetty P."/>
            <person name="Hamidou F."/>
            <person name="Sanogo M.D."/>
            <person name="Zwaenepoel A."/>
            <person name="Wallace J."/>
            <person name="Van De Peer Y."/>
            <person name="Van Deynze A."/>
        </authorList>
    </citation>
    <scope>NUCLEOTIDE SEQUENCE</scope>
    <source>
        <tissue evidence="2">Leaves</tissue>
    </source>
</reference>
<feature type="domain" description="MATH" evidence="1">
    <location>
        <begin position="66"/>
        <end position="203"/>
    </location>
</feature>
<dbReference type="Proteomes" id="UP000636709">
    <property type="component" value="Unassembled WGS sequence"/>
</dbReference>
<dbReference type="PANTHER" id="PTHR26379:SF443">
    <property type="entry name" value="MATH DOMAIN CONTAINING PROTEIN"/>
    <property type="match status" value="1"/>
</dbReference>
<feature type="domain" description="MATH" evidence="1">
    <location>
        <begin position="260"/>
        <end position="339"/>
    </location>
</feature>
<gene>
    <name evidence="2" type="ORF">HU200_016308</name>
</gene>
<comment type="caution">
    <text evidence="2">The sequence shown here is derived from an EMBL/GenBank/DDBJ whole genome shotgun (WGS) entry which is preliminary data.</text>
</comment>
<dbReference type="AlphaFoldDB" id="A0A835F9H9"/>
<proteinExistence type="predicted"/>
<organism evidence="2 3">
    <name type="scientific">Digitaria exilis</name>
    <dbReference type="NCBI Taxonomy" id="1010633"/>
    <lineage>
        <taxon>Eukaryota</taxon>
        <taxon>Viridiplantae</taxon>
        <taxon>Streptophyta</taxon>
        <taxon>Embryophyta</taxon>
        <taxon>Tracheophyta</taxon>
        <taxon>Spermatophyta</taxon>
        <taxon>Magnoliopsida</taxon>
        <taxon>Liliopsida</taxon>
        <taxon>Poales</taxon>
        <taxon>Poaceae</taxon>
        <taxon>PACMAD clade</taxon>
        <taxon>Panicoideae</taxon>
        <taxon>Panicodae</taxon>
        <taxon>Paniceae</taxon>
        <taxon>Anthephorinae</taxon>
        <taxon>Digitaria</taxon>
    </lineage>
</organism>
<dbReference type="InterPro" id="IPR002083">
    <property type="entry name" value="MATH/TRAF_dom"/>
</dbReference>
<protein>
    <recommendedName>
        <fullName evidence="1">MATH domain-containing protein</fullName>
    </recommendedName>
</protein>
<evidence type="ECO:0000313" key="2">
    <source>
        <dbReference type="EMBL" id="KAF8732324.1"/>
    </source>
</evidence>
<dbReference type="GO" id="GO:0016567">
    <property type="term" value="P:protein ubiquitination"/>
    <property type="evidence" value="ECO:0007669"/>
    <property type="project" value="InterPro"/>
</dbReference>
<evidence type="ECO:0000259" key="1">
    <source>
        <dbReference type="PROSITE" id="PS50144"/>
    </source>
</evidence>
<sequence>MDAHAAVPAGKLFPSIPAIAMAPPQSYAYSSIDANDDDDDDVTTVRCASPPEVLTVSTVASATVGVGHHMFKVEGYSRLKCTHGVTVGSYLNSGEFEAGGHAWRILCYLNGARAEDAGFVSFFLVRVDDEDAAGSVAIAEVELELLHHAGEVVRWPSSRVGRFPARRFRVGSGWGWPRFIAVEELERSSWFLKDDGFAVRCTITVVEEELVVEEEDVEEEDLERMGMVCACEDDSCKLTHERPPQTPWEIICLRSPCHAWKLRCYPNGHRKEDAGFFSLYLVHDDSAAAMNVEVELALLLDLGGHPAPSGGHGAKFIREEELQRRGFVKDDCLAVRCTVTVVEVAAVKDGYGIVKKAKLCDCDDELCKRRHRRRRPEGLTKALLRFCLSADPITFNNFSHLMNTEQQ</sequence>
<name>A0A835F9H9_9POAL</name>
<dbReference type="PANTHER" id="PTHR26379">
    <property type="entry name" value="BTB/POZ AND MATH DOMAIN-CONTAINING PROTEIN 1"/>
    <property type="match status" value="1"/>
</dbReference>
<dbReference type="InterPro" id="IPR008974">
    <property type="entry name" value="TRAF-like"/>
</dbReference>
<dbReference type="Pfam" id="PF22486">
    <property type="entry name" value="MATH_2"/>
    <property type="match status" value="1"/>
</dbReference>
<keyword evidence="3" id="KW-1185">Reference proteome</keyword>
<dbReference type="InterPro" id="IPR045005">
    <property type="entry name" value="BPM1-6"/>
</dbReference>